<name>A0A9J5Z1R3_SOLCO</name>
<dbReference type="Proteomes" id="UP000824120">
    <property type="component" value="Chromosome 5"/>
</dbReference>
<keyword evidence="2" id="KW-1185">Reference proteome</keyword>
<dbReference type="EMBL" id="JACXVP010000005">
    <property type="protein sequence ID" value="KAG5606883.1"/>
    <property type="molecule type" value="Genomic_DNA"/>
</dbReference>
<evidence type="ECO:0000313" key="1">
    <source>
        <dbReference type="EMBL" id="KAG5606883.1"/>
    </source>
</evidence>
<accession>A0A9J5Z1R3</accession>
<organism evidence="1 2">
    <name type="scientific">Solanum commersonii</name>
    <name type="common">Commerson's wild potato</name>
    <name type="synonym">Commerson's nightshade</name>
    <dbReference type="NCBI Taxonomy" id="4109"/>
    <lineage>
        <taxon>Eukaryota</taxon>
        <taxon>Viridiplantae</taxon>
        <taxon>Streptophyta</taxon>
        <taxon>Embryophyta</taxon>
        <taxon>Tracheophyta</taxon>
        <taxon>Spermatophyta</taxon>
        <taxon>Magnoliopsida</taxon>
        <taxon>eudicotyledons</taxon>
        <taxon>Gunneridae</taxon>
        <taxon>Pentapetalae</taxon>
        <taxon>asterids</taxon>
        <taxon>lamiids</taxon>
        <taxon>Solanales</taxon>
        <taxon>Solanaceae</taxon>
        <taxon>Solanoideae</taxon>
        <taxon>Solaneae</taxon>
        <taxon>Solanum</taxon>
    </lineage>
</organism>
<proteinExistence type="predicted"/>
<comment type="caution">
    <text evidence="1">The sequence shown here is derived from an EMBL/GenBank/DDBJ whole genome shotgun (WGS) entry which is preliminary data.</text>
</comment>
<dbReference type="AlphaFoldDB" id="A0A9J5Z1R3"/>
<reference evidence="1 2" key="1">
    <citation type="submission" date="2020-09" db="EMBL/GenBank/DDBJ databases">
        <title>De no assembly of potato wild relative species, Solanum commersonii.</title>
        <authorList>
            <person name="Cho K."/>
        </authorList>
    </citation>
    <scope>NUCLEOTIDE SEQUENCE [LARGE SCALE GENOMIC DNA]</scope>
    <source>
        <strain evidence="1">LZ3.2</strain>
        <tissue evidence="1">Leaf</tissue>
    </source>
</reference>
<sequence length="113" mass="12929">MTSRSVWAFTSRLAIRGQGFEDHMLKNISNIGATDRPAWVKIDAQLCSFLWNSLDPKLLNLFQSCKTCCKVWNKVKNLYTNDIQLIFKAVSDIVHLQQNQQDNLFGLGRILKG</sequence>
<protein>
    <submittedName>
        <fullName evidence="1">Uncharacterized protein</fullName>
    </submittedName>
</protein>
<evidence type="ECO:0000313" key="2">
    <source>
        <dbReference type="Proteomes" id="UP000824120"/>
    </source>
</evidence>
<dbReference type="OrthoDB" id="1932912at2759"/>
<gene>
    <name evidence="1" type="ORF">H5410_028375</name>
</gene>